<evidence type="ECO:0000313" key="1">
    <source>
        <dbReference type="EMBL" id="OIS90802.1"/>
    </source>
</evidence>
<accession>A0A1J6HW13</accession>
<name>A0A1J6HW13_9HYPH</name>
<dbReference type="AlphaFoldDB" id="A0A1J6HW13"/>
<proteinExistence type="predicted"/>
<organism evidence="1 2">
    <name type="scientific">Brucella cytisi</name>
    <dbReference type="NCBI Taxonomy" id="407152"/>
    <lineage>
        <taxon>Bacteria</taxon>
        <taxon>Pseudomonadati</taxon>
        <taxon>Pseudomonadota</taxon>
        <taxon>Alphaproteobacteria</taxon>
        <taxon>Hyphomicrobiales</taxon>
        <taxon>Brucellaceae</taxon>
        <taxon>Brucella/Ochrobactrum group</taxon>
        <taxon>Brucella</taxon>
    </lineage>
</organism>
<reference evidence="1 2" key="1">
    <citation type="submission" date="2016-10" db="EMBL/GenBank/DDBJ databases">
        <title>The Draft Genome Sequence of the Potato Rhizosphere Bacteria Ochrobactrum sp. IPA7.2.</title>
        <authorList>
            <person name="Gogoleva N.E."/>
            <person name="Khlopko Y.A."/>
            <person name="Burygin G.L."/>
            <person name="Plotnikov A.O."/>
        </authorList>
    </citation>
    <scope>NUCLEOTIDE SEQUENCE [LARGE SCALE GENOMIC DNA]</scope>
    <source>
        <strain evidence="1 2">IPA7.2</strain>
    </source>
</reference>
<dbReference type="Proteomes" id="UP000182985">
    <property type="component" value="Unassembled WGS sequence"/>
</dbReference>
<gene>
    <name evidence="1" type="ORF">BLA27_24660</name>
</gene>
<protein>
    <submittedName>
        <fullName evidence="1">Uncharacterized protein</fullName>
    </submittedName>
</protein>
<sequence>MDAVQFKGATFGSTALKVDAAERFHIVDRQGAEIVCVIGKAQGNLGFIRYEAQIGNLVIGAKQQSGQAFLEVQLDVGTRAKYLGSWGELQAWQVCDPTFHLNIGCLLMDSLLKWSTIIHENHGTDHGNLLAQLLDVEPQRPVRIPPKTEK</sequence>
<comment type="caution">
    <text evidence="1">The sequence shown here is derived from an EMBL/GenBank/DDBJ whole genome shotgun (WGS) entry which is preliminary data.</text>
</comment>
<dbReference type="EMBL" id="MOEC01000040">
    <property type="protein sequence ID" value="OIS90802.1"/>
    <property type="molecule type" value="Genomic_DNA"/>
</dbReference>
<keyword evidence="2" id="KW-1185">Reference proteome</keyword>
<evidence type="ECO:0000313" key="2">
    <source>
        <dbReference type="Proteomes" id="UP000182985"/>
    </source>
</evidence>